<dbReference type="Proteomes" id="UP001157440">
    <property type="component" value="Unassembled WGS sequence"/>
</dbReference>
<dbReference type="AlphaFoldDB" id="A0AA37WNV5"/>
<organism evidence="2 3">
    <name type="scientific">Methylobacterium tardum</name>
    <dbReference type="NCBI Taxonomy" id="374432"/>
    <lineage>
        <taxon>Bacteria</taxon>
        <taxon>Pseudomonadati</taxon>
        <taxon>Pseudomonadota</taxon>
        <taxon>Alphaproteobacteria</taxon>
        <taxon>Hyphomicrobiales</taxon>
        <taxon>Methylobacteriaceae</taxon>
        <taxon>Methylobacterium</taxon>
    </lineage>
</organism>
<proteinExistence type="predicted"/>
<sequence length="88" mass="9699">MHRDQEAPAQVGGERVDEAHGFLPVDPDGRPGEEALAREHGARQRERRKAAIPEVKAAAARPRRQTHDQGAIHAPDHPGSARRHAARR</sequence>
<dbReference type="EMBL" id="BSPL01000005">
    <property type="protein sequence ID" value="GLS68335.1"/>
    <property type="molecule type" value="Genomic_DNA"/>
</dbReference>
<evidence type="ECO:0000313" key="3">
    <source>
        <dbReference type="Proteomes" id="UP001157440"/>
    </source>
</evidence>
<comment type="caution">
    <text evidence="2">The sequence shown here is derived from an EMBL/GenBank/DDBJ whole genome shotgun (WGS) entry which is preliminary data.</text>
</comment>
<protein>
    <submittedName>
        <fullName evidence="2">Uncharacterized protein</fullName>
    </submittedName>
</protein>
<keyword evidence="3" id="KW-1185">Reference proteome</keyword>
<name>A0AA37WNV5_9HYPH</name>
<evidence type="ECO:0000313" key="2">
    <source>
        <dbReference type="EMBL" id="GLS68335.1"/>
    </source>
</evidence>
<feature type="compositionally biased region" description="Basic and acidic residues" evidence="1">
    <location>
        <begin position="27"/>
        <end position="44"/>
    </location>
</feature>
<accession>A0AA37WNV5</accession>
<reference evidence="3" key="1">
    <citation type="journal article" date="2019" name="Int. J. Syst. Evol. Microbiol.">
        <title>The Global Catalogue of Microorganisms (GCM) 10K type strain sequencing project: providing services to taxonomists for standard genome sequencing and annotation.</title>
        <authorList>
            <consortium name="The Broad Institute Genomics Platform"/>
            <consortium name="The Broad Institute Genome Sequencing Center for Infectious Disease"/>
            <person name="Wu L."/>
            <person name="Ma J."/>
        </authorList>
    </citation>
    <scope>NUCLEOTIDE SEQUENCE [LARGE SCALE GENOMIC DNA]</scope>
    <source>
        <strain evidence="3">NBRC 103632</strain>
    </source>
</reference>
<gene>
    <name evidence="2" type="ORF">GCM10007890_03470</name>
</gene>
<feature type="region of interest" description="Disordered" evidence="1">
    <location>
        <begin position="1"/>
        <end position="88"/>
    </location>
</feature>
<evidence type="ECO:0000256" key="1">
    <source>
        <dbReference type="SAM" id="MobiDB-lite"/>
    </source>
</evidence>